<organism evidence="1 2">
    <name type="scientific">Cloeon dipterum</name>
    <dbReference type="NCBI Taxonomy" id="197152"/>
    <lineage>
        <taxon>Eukaryota</taxon>
        <taxon>Metazoa</taxon>
        <taxon>Ecdysozoa</taxon>
        <taxon>Arthropoda</taxon>
        <taxon>Hexapoda</taxon>
        <taxon>Insecta</taxon>
        <taxon>Pterygota</taxon>
        <taxon>Palaeoptera</taxon>
        <taxon>Ephemeroptera</taxon>
        <taxon>Pisciforma</taxon>
        <taxon>Baetidae</taxon>
        <taxon>Cloeon</taxon>
    </lineage>
</organism>
<gene>
    <name evidence="1" type="ORF">CLODIP_2_CD06756</name>
</gene>
<protein>
    <submittedName>
        <fullName evidence="1">Uncharacterized protein</fullName>
    </submittedName>
</protein>
<dbReference type="EMBL" id="CADEPI010000019">
    <property type="protein sequence ID" value="CAB3365035.1"/>
    <property type="molecule type" value="Genomic_DNA"/>
</dbReference>
<dbReference type="OrthoDB" id="5213490at2759"/>
<keyword evidence="2" id="KW-1185">Reference proteome</keyword>
<comment type="caution">
    <text evidence="1">The sequence shown here is derived from an EMBL/GenBank/DDBJ whole genome shotgun (WGS) entry which is preliminary data.</text>
</comment>
<dbReference type="InterPro" id="IPR032675">
    <property type="entry name" value="LRR_dom_sf"/>
</dbReference>
<evidence type="ECO:0000313" key="1">
    <source>
        <dbReference type="EMBL" id="CAB3365035.1"/>
    </source>
</evidence>
<evidence type="ECO:0000313" key="2">
    <source>
        <dbReference type="Proteomes" id="UP000494165"/>
    </source>
</evidence>
<name>A0A8S1CAK3_9INSE</name>
<dbReference type="AlphaFoldDB" id="A0A8S1CAK3"/>
<reference evidence="1 2" key="1">
    <citation type="submission" date="2020-04" db="EMBL/GenBank/DDBJ databases">
        <authorList>
            <person name="Alioto T."/>
            <person name="Alioto T."/>
            <person name="Gomez Garrido J."/>
        </authorList>
    </citation>
    <scope>NUCLEOTIDE SEQUENCE [LARGE SCALE GENOMIC DNA]</scope>
</reference>
<sequence length="540" mass="62939">MSLVGELNRTKKRLQNLRRKSFSLQQHAVREISKQLTFYLTHPDELEKLKKLPGALRDKILQVLMKKRCLDMQGQEMEFENLKDIFPLLLSSKTHYIELNGILSFCPDWYQSKKFQKVTQWCVVLLRQIAILAPEVETLVIKRNNPLYIAGMCNYFNDGNFHQGMVQALMKMQRLNRLHVNLYYFQLTDLLKICKNLPRLQYLNVEFSSHRGKDKPAPEEISSCFCNLKELIFEFPFNDWLGSLCTRNLPNIEVVQYDPNKIMNWTHVRQYGKRYHDVDFPGASNLRHICVDLSRSCAAELEAMPNYFPNVTCLMVTNNSCSSLATDVKPKFDNIRNLHLFISSGGEELFDNYLITYGQNLQSLYLGHDRALTIDVEMIFKNCPILEKLSLQNVQLDWPLIEIKCFAELKELEWEINCLDGFRDSESMVLCYILSSPNLEKVKLESKGFNQNDLRILHSLIREKRILNNLHTLHVYFNFQMDVALANVLKSACAFLPKLTDFKFGNRCKFADPLKACQTTPLSDVDAPVWEMIRVFENEN</sequence>
<dbReference type="SUPFAM" id="SSF52047">
    <property type="entry name" value="RNI-like"/>
    <property type="match status" value="1"/>
</dbReference>
<proteinExistence type="predicted"/>
<dbReference type="Proteomes" id="UP000494165">
    <property type="component" value="Unassembled WGS sequence"/>
</dbReference>
<accession>A0A8S1CAK3</accession>
<dbReference type="Gene3D" id="3.80.10.10">
    <property type="entry name" value="Ribonuclease Inhibitor"/>
    <property type="match status" value="1"/>
</dbReference>